<keyword evidence="6" id="KW-0274">FAD</keyword>
<dbReference type="AlphaFoldDB" id="A0A2H8TEA0"/>
<evidence type="ECO:0000256" key="3">
    <source>
        <dbReference type="ARBA" id="ARBA00022630"/>
    </source>
</evidence>
<evidence type="ECO:0000256" key="4">
    <source>
        <dbReference type="ARBA" id="ARBA00022714"/>
    </source>
</evidence>
<dbReference type="GO" id="GO:0051537">
    <property type="term" value="F:2 iron, 2 sulfur cluster binding"/>
    <property type="evidence" value="ECO:0007669"/>
    <property type="project" value="UniProtKB-KW"/>
</dbReference>
<dbReference type="FunFam" id="2.102.10.10:FF:000003">
    <property type="entry name" value="apoptosis-inducing factor 3 isoform X2"/>
    <property type="match status" value="1"/>
</dbReference>
<evidence type="ECO:0000256" key="7">
    <source>
        <dbReference type="ARBA" id="ARBA00023002"/>
    </source>
</evidence>
<dbReference type="Gene3D" id="3.50.50.60">
    <property type="entry name" value="FAD/NAD(P)-binding domain"/>
    <property type="match status" value="2"/>
</dbReference>
<dbReference type="EMBL" id="GFXV01000618">
    <property type="protein sequence ID" value="MBW12423.1"/>
    <property type="molecule type" value="Transcribed_RNA"/>
</dbReference>
<name>A0A2H8TEA0_9HEMI</name>
<keyword evidence="8" id="KW-0408">Iron</keyword>
<dbReference type="GO" id="GO:0046872">
    <property type="term" value="F:metal ion binding"/>
    <property type="evidence" value="ECO:0007669"/>
    <property type="project" value="UniProtKB-KW"/>
</dbReference>
<dbReference type="SUPFAM" id="SSF55424">
    <property type="entry name" value="FAD/NAD-linked reductases, dimerisation (C-terminal) domain"/>
    <property type="match status" value="1"/>
</dbReference>
<keyword evidence="9" id="KW-0411">Iron-sulfur</keyword>
<dbReference type="PANTHER" id="PTHR43557:SF2">
    <property type="entry name" value="RIESKE DOMAIN-CONTAINING PROTEIN-RELATED"/>
    <property type="match status" value="1"/>
</dbReference>
<dbReference type="Pfam" id="PF14759">
    <property type="entry name" value="Reductase_C"/>
    <property type="match status" value="1"/>
</dbReference>
<dbReference type="InterPro" id="IPR016156">
    <property type="entry name" value="FAD/NAD-linked_Rdtase_dimer_sf"/>
</dbReference>
<keyword evidence="7" id="KW-0560">Oxidoreductase</keyword>
<dbReference type="GO" id="GO:0016651">
    <property type="term" value="F:oxidoreductase activity, acting on NAD(P)H"/>
    <property type="evidence" value="ECO:0007669"/>
    <property type="project" value="TreeGrafter"/>
</dbReference>
<reference evidence="11" key="1">
    <citation type="submission" date="2017-10" db="EMBL/GenBank/DDBJ databases">
        <title>Transcriptome Assembly of Sugarcane Aphid Adults.</title>
        <authorList>
            <person name="Scully E.D."/>
            <person name="Palmer N.A."/>
            <person name="Geib S.M."/>
            <person name="Sarath G."/>
            <person name="Sattler S.E."/>
        </authorList>
    </citation>
    <scope>NUCLEOTIDE SEQUENCE</scope>
    <source>
        <tissue evidence="11">Whole body</tissue>
    </source>
</reference>
<evidence type="ECO:0000313" key="11">
    <source>
        <dbReference type="EMBL" id="MBW12423.1"/>
    </source>
</evidence>
<evidence type="ECO:0000256" key="2">
    <source>
        <dbReference type="ARBA" id="ARBA00006442"/>
    </source>
</evidence>
<dbReference type="SUPFAM" id="SSF50022">
    <property type="entry name" value="ISP domain"/>
    <property type="match status" value="1"/>
</dbReference>
<dbReference type="Pfam" id="PF00355">
    <property type="entry name" value="Rieske"/>
    <property type="match status" value="1"/>
</dbReference>
<dbReference type="OrthoDB" id="432169at2759"/>
<dbReference type="Pfam" id="PF07992">
    <property type="entry name" value="Pyr_redox_2"/>
    <property type="match status" value="1"/>
</dbReference>
<evidence type="ECO:0000256" key="6">
    <source>
        <dbReference type="ARBA" id="ARBA00022827"/>
    </source>
</evidence>
<keyword evidence="3" id="KW-0285">Flavoprotein</keyword>
<keyword evidence="5" id="KW-0479">Metal-binding</keyword>
<organism evidence="11">
    <name type="scientific">Melanaphis sacchari</name>
    <dbReference type="NCBI Taxonomy" id="742174"/>
    <lineage>
        <taxon>Eukaryota</taxon>
        <taxon>Metazoa</taxon>
        <taxon>Ecdysozoa</taxon>
        <taxon>Arthropoda</taxon>
        <taxon>Hexapoda</taxon>
        <taxon>Insecta</taxon>
        <taxon>Pterygota</taxon>
        <taxon>Neoptera</taxon>
        <taxon>Paraneoptera</taxon>
        <taxon>Hemiptera</taxon>
        <taxon>Sternorrhyncha</taxon>
        <taxon>Aphidomorpha</taxon>
        <taxon>Aphidoidea</taxon>
        <taxon>Aphididae</taxon>
        <taxon>Aphidini</taxon>
        <taxon>Melanaphis</taxon>
    </lineage>
</organism>
<accession>A0A2H8TEA0</accession>
<feature type="domain" description="Rieske" evidence="10">
    <location>
        <begin position="34"/>
        <end position="131"/>
    </location>
</feature>
<protein>
    <submittedName>
        <fullName evidence="11">Apoptosis-inducing factor 3</fullName>
    </submittedName>
</protein>
<evidence type="ECO:0000256" key="1">
    <source>
        <dbReference type="ARBA" id="ARBA00001974"/>
    </source>
</evidence>
<dbReference type="PROSITE" id="PS51296">
    <property type="entry name" value="RIESKE"/>
    <property type="match status" value="1"/>
</dbReference>
<dbReference type="PRINTS" id="PR00368">
    <property type="entry name" value="FADPNR"/>
</dbReference>
<dbReference type="InterPro" id="IPR050446">
    <property type="entry name" value="FAD-oxidoreductase/Apoptosis"/>
</dbReference>
<evidence type="ECO:0000256" key="9">
    <source>
        <dbReference type="ARBA" id="ARBA00023014"/>
    </source>
</evidence>
<dbReference type="InterPro" id="IPR023753">
    <property type="entry name" value="FAD/NAD-binding_dom"/>
</dbReference>
<dbReference type="Gene3D" id="2.102.10.10">
    <property type="entry name" value="Rieske [2Fe-2S] iron-sulphur domain"/>
    <property type="match status" value="1"/>
</dbReference>
<evidence type="ECO:0000256" key="8">
    <source>
        <dbReference type="ARBA" id="ARBA00023004"/>
    </source>
</evidence>
<gene>
    <name evidence="11" type="primary">AIFM3_0</name>
</gene>
<evidence type="ECO:0000256" key="5">
    <source>
        <dbReference type="ARBA" id="ARBA00022723"/>
    </source>
</evidence>
<dbReference type="Gene3D" id="3.30.390.30">
    <property type="match status" value="1"/>
</dbReference>
<dbReference type="GO" id="GO:0005737">
    <property type="term" value="C:cytoplasm"/>
    <property type="evidence" value="ECO:0007669"/>
    <property type="project" value="TreeGrafter"/>
</dbReference>
<dbReference type="InterPro" id="IPR017941">
    <property type="entry name" value="Rieske_2Fe-2S"/>
</dbReference>
<dbReference type="CDD" id="cd03478">
    <property type="entry name" value="Rieske_AIFL_N"/>
    <property type="match status" value="1"/>
</dbReference>
<dbReference type="PRINTS" id="PR00469">
    <property type="entry name" value="PNDRDTASEII"/>
</dbReference>
<dbReference type="InterPro" id="IPR036922">
    <property type="entry name" value="Rieske_2Fe-2S_sf"/>
</dbReference>
<sequence>MLFIRRLVFRSSIQSQSRVFCRTMSGSNENVIEQIVCKENDIPNNGMQEFEIGNNGNKILVVKQNNEFFAVGSKCSHYGAPLVKGALGNGVVRCPWHGACFDLKTGDIEDFPGLDSIPSFKVSVTNGNVKVSAKKCALENSKIVKPLTKHNPENKRTFIVIGSGPAGTECVEKLRQEGYDGRLILITKDSYLPYDRTKLSKALSSEATSILLRSQLFYESGDIEILTKTSVESIDTSAKIVHLSNNEQITFDAMFIASGMTPRSTPEVSKYDNVLTLRTIDDAHKIFQSLSSDCHLVIIGSSFIGMELAASNFSKVKSVHVIGRSDVPFKESLGKELGERVQELFESKGVVFHMKTSVKNYIGYNNRLSEIELSDGQKLKADVCIIATGSKTNVEFLAGSNIEINSSNGAIEVDKNLETNVKGIFAGGDVANAPVYSTDIKSSLGHWQLASYHGKIAALQMLGKKTPIKSVPFFWTALFGTSIRFAGYNRGYTDVLINGDLENFKAVLYYCKGNEVVAVATVGSDPIAAQFAELLRSGRTLNKDQAIDNKWLTEEEDTVVCTRL</sequence>
<keyword evidence="4" id="KW-0001">2Fe-2S</keyword>
<dbReference type="InterPro" id="IPR036188">
    <property type="entry name" value="FAD/NAD-bd_sf"/>
</dbReference>
<evidence type="ECO:0000259" key="10">
    <source>
        <dbReference type="PROSITE" id="PS51296"/>
    </source>
</evidence>
<dbReference type="SUPFAM" id="SSF51905">
    <property type="entry name" value="FAD/NAD(P)-binding domain"/>
    <property type="match status" value="1"/>
</dbReference>
<proteinExistence type="inferred from homology"/>
<dbReference type="InterPro" id="IPR028202">
    <property type="entry name" value="Reductase_C"/>
</dbReference>
<dbReference type="PANTHER" id="PTHR43557">
    <property type="entry name" value="APOPTOSIS-INDUCING FACTOR 1"/>
    <property type="match status" value="1"/>
</dbReference>
<comment type="cofactor">
    <cofactor evidence="1">
        <name>FAD</name>
        <dbReference type="ChEBI" id="CHEBI:57692"/>
    </cofactor>
</comment>
<comment type="similarity">
    <text evidence="2">Belongs to the FAD-dependent oxidoreductase family.</text>
</comment>